<dbReference type="GO" id="GO:0009102">
    <property type="term" value="P:biotin biosynthetic process"/>
    <property type="evidence" value="ECO:0007669"/>
    <property type="project" value="UniProtKB-UniRule"/>
</dbReference>
<dbReference type="EC" id="2.1.1.197" evidence="3 8"/>
<dbReference type="Pfam" id="PF08241">
    <property type="entry name" value="Methyltransf_11"/>
    <property type="match status" value="1"/>
</dbReference>
<evidence type="ECO:0000256" key="5">
    <source>
        <dbReference type="ARBA" id="ARBA00022679"/>
    </source>
</evidence>
<evidence type="ECO:0000256" key="7">
    <source>
        <dbReference type="ARBA" id="ARBA00022756"/>
    </source>
</evidence>
<dbReference type="Gene3D" id="3.40.50.150">
    <property type="entry name" value="Vaccinia Virus protein VP39"/>
    <property type="match status" value="1"/>
</dbReference>
<dbReference type="HAMAP" id="MF_00835">
    <property type="entry name" value="BioC"/>
    <property type="match status" value="1"/>
</dbReference>
<dbReference type="EMBL" id="LR134201">
    <property type="protein sequence ID" value="VEB99482.1"/>
    <property type="molecule type" value="Genomic_DNA"/>
</dbReference>
<name>A0A3S4MGX6_9ENTR</name>
<evidence type="ECO:0000256" key="2">
    <source>
        <dbReference type="ARBA" id="ARBA00004746"/>
    </source>
</evidence>
<dbReference type="RefSeq" id="WP_126357098.1">
    <property type="nucleotide sequence ID" value="NZ_LR134201.1"/>
</dbReference>
<feature type="domain" description="Methyltransferase type 11" evidence="9">
    <location>
        <begin position="48"/>
        <end position="139"/>
    </location>
</feature>
<organism evidence="10 11">
    <name type="scientific">Cedecea lapagei</name>
    <dbReference type="NCBI Taxonomy" id="158823"/>
    <lineage>
        <taxon>Bacteria</taxon>
        <taxon>Pseudomonadati</taxon>
        <taxon>Pseudomonadota</taxon>
        <taxon>Gammaproteobacteria</taxon>
        <taxon>Enterobacterales</taxon>
        <taxon>Enterobacteriaceae</taxon>
        <taxon>Cedecea</taxon>
    </lineage>
</organism>
<dbReference type="UniPathway" id="UPA00078"/>
<dbReference type="SUPFAM" id="SSF53335">
    <property type="entry name" value="S-adenosyl-L-methionine-dependent methyltransferases"/>
    <property type="match status" value="1"/>
</dbReference>
<dbReference type="GO" id="GO:0008757">
    <property type="term" value="F:S-adenosylmethionine-dependent methyltransferase activity"/>
    <property type="evidence" value="ECO:0007669"/>
    <property type="project" value="InterPro"/>
</dbReference>
<dbReference type="InterPro" id="IPR029063">
    <property type="entry name" value="SAM-dependent_MTases_sf"/>
</dbReference>
<keyword evidence="5 8" id="KW-0808">Transferase</keyword>
<dbReference type="NCBIfam" id="TIGR02072">
    <property type="entry name" value="BioC"/>
    <property type="match status" value="1"/>
</dbReference>
<evidence type="ECO:0000313" key="10">
    <source>
        <dbReference type="EMBL" id="VEB99482.1"/>
    </source>
</evidence>
<comment type="pathway">
    <text evidence="2 8">Cofactor biosynthesis; biotin biosynthesis.</text>
</comment>
<evidence type="ECO:0000256" key="3">
    <source>
        <dbReference type="ARBA" id="ARBA00012327"/>
    </source>
</evidence>
<evidence type="ECO:0000256" key="1">
    <source>
        <dbReference type="ARBA" id="ARBA00000852"/>
    </source>
</evidence>
<sequence length="252" mass="27950">MTQLVDKVAVAAAFGRAAGTYERFANLQRTCGNYLLEGLATRGANSVLDAGCGTGWYSRLWRERGSDVVALDISREMLEQCQQTDSAHRFLEGDIESIPLADEQVDLAWSNLAVQWCSDLRQGLSELYRVTKPGGCIAFTTLAAGSLPELHQAWREVDKRPHANQFLSVAEIEQACSSWRAALTCRTVSQQFPDVMSAMRSLKGVGATHLHEGRKNTLMTRGQLARLSEAWPKQEGLFSLSWQIIFGVIERD</sequence>
<dbReference type="Proteomes" id="UP000274122">
    <property type="component" value="Chromosome"/>
</dbReference>
<dbReference type="KEGG" id="clap:NCTC11466_03200"/>
<keyword evidence="7 8" id="KW-0093">Biotin biosynthesis</keyword>
<evidence type="ECO:0000256" key="6">
    <source>
        <dbReference type="ARBA" id="ARBA00022691"/>
    </source>
</evidence>
<evidence type="ECO:0000256" key="4">
    <source>
        <dbReference type="ARBA" id="ARBA00022603"/>
    </source>
</evidence>
<keyword evidence="11" id="KW-1185">Reference proteome</keyword>
<comment type="catalytic activity">
    <reaction evidence="1 8">
        <text>malonyl-[ACP] + S-adenosyl-L-methionine = malonyl-[ACP] methyl ester + S-adenosyl-L-homocysteine</text>
        <dbReference type="Rhea" id="RHEA:17105"/>
        <dbReference type="Rhea" id="RHEA-COMP:9623"/>
        <dbReference type="Rhea" id="RHEA-COMP:9954"/>
        <dbReference type="ChEBI" id="CHEBI:57856"/>
        <dbReference type="ChEBI" id="CHEBI:59789"/>
        <dbReference type="ChEBI" id="CHEBI:78449"/>
        <dbReference type="ChEBI" id="CHEBI:78845"/>
        <dbReference type="EC" id="2.1.1.197"/>
    </reaction>
</comment>
<dbReference type="GO" id="GO:0010340">
    <property type="term" value="F:carboxyl-O-methyltransferase activity"/>
    <property type="evidence" value="ECO:0007669"/>
    <property type="project" value="UniProtKB-UniRule"/>
</dbReference>
<accession>A0A3S4MGX6</accession>
<dbReference type="AlphaFoldDB" id="A0A3S4MGX6"/>
<dbReference type="CDD" id="cd02440">
    <property type="entry name" value="AdoMet_MTases"/>
    <property type="match status" value="1"/>
</dbReference>
<comment type="function">
    <text evidence="8">Converts the free carboxyl group of a malonyl-thioester to its methyl ester by transfer of a methyl group from S-adenosyl-L-methionine (SAM). It allows to synthesize pimeloyl-ACP via the fatty acid synthetic pathway.</text>
</comment>
<evidence type="ECO:0000259" key="9">
    <source>
        <dbReference type="Pfam" id="PF08241"/>
    </source>
</evidence>
<comment type="similarity">
    <text evidence="8">Belongs to the methyltransferase superfamily.</text>
</comment>
<dbReference type="OrthoDB" id="9760689at2"/>
<evidence type="ECO:0000256" key="8">
    <source>
        <dbReference type="HAMAP-Rule" id="MF_00835"/>
    </source>
</evidence>
<gene>
    <name evidence="10" type="primary">bioC_3</name>
    <name evidence="8" type="synonym">bioC</name>
    <name evidence="10" type="ORF">NCTC11466_03200</name>
</gene>
<dbReference type="GO" id="GO:0102130">
    <property type="term" value="F:malonyl-CoA methyltransferase activity"/>
    <property type="evidence" value="ECO:0007669"/>
    <property type="project" value="UniProtKB-EC"/>
</dbReference>
<keyword evidence="6 8" id="KW-0949">S-adenosyl-L-methionine</keyword>
<proteinExistence type="inferred from homology"/>
<reference evidence="10 11" key="1">
    <citation type="submission" date="2018-12" db="EMBL/GenBank/DDBJ databases">
        <authorList>
            <consortium name="Pathogen Informatics"/>
        </authorList>
    </citation>
    <scope>NUCLEOTIDE SEQUENCE [LARGE SCALE GENOMIC DNA]</scope>
    <source>
        <strain evidence="10 11">NCTC11466</strain>
    </source>
</reference>
<dbReference type="PANTHER" id="PTHR43591">
    <property type="entry name" value="METHYLTRANSFERASE"/>
    <property type="match status" value="1"/>
</dbReference>
<dbReference type="GO" id="GO:0032259">
    <property type="term" value="P:methylation"/>
    <property type="evidence" value="ECO:0007669"/>
    <property type="project" value="UniProtKB-KW"/>
</dbReference>
<keyword evidence="4 8" id="KW-0489">Methyltransferase</keyword>
<dbReference type="NCBIfam" id="NF007610">
    <property type="entry name" value="PRK10258.1"/>
    <property type="match status" value="1"/>
</dbReference>
<dbReference type="InterPro" id="IPR011814">
    <property type="entry name" value="BioC"/>
</dbReference>
<protein>
    <recommendedName>
        <fullName evidence="3 8">Malonyl-[acyl-carrier protein] O-methyltransferase</fullName>
        <shortName evidence="8">Malonyl-ACP O-methyltransferase</shortName>
        <ecNumber evidence="3 8">2.1.1.197</ecNumber>
    </recommendedName>
    <alternativeName>
        <fullName evidence="8">Biotin synthesis protein BioC</fullName>
    </alternativeName>
</protein>
<dbReference type="InterPro" id="IPR013216">
    <property type="entry name" value="Methyltransf_11"/>
</dbReference>
<evidence type="ECO:0000313" key="11">
    <source>
        <dbReference type="Proteomes" id="UP000274122"/>
    </source>
</evidence>